<dbReference type="InterPro" id="IPR051797">
    <property type="entry name" value="TrmB-like"/>
</dbReference>
<evidence type="ECO:0000259" key="1">
    <source>
        <dbReference type="Pfam" id="PF01978"/>
    </source>
</evidence>
<sequence>MKRKIILDAETLELLGLKSKDLEVYVALLRLGSAPLRKIATECSLSRATAYDSLKRLKSAVLVSYVDAKSHRYFVAEDPQKLRGLATRREVALQEARQTLDDLLPELQNIIGEAGHRPAVRYFEGDAGVKDVLKDVLSTTSRTKTKTYRVYSSSGIRDLILAAWPKYNARRKAVKVRVKAVSVDEGGKTVGLDERRWLSKAKGGAPTYIFIYGNKTAYVAADEKERLFCVVIDDQAIASTQQMIFEALWQNLG</sequence>
<dbReference type="PANTHER" id="PTHR34293">
    <property type="entry name" value="HTH-TYPE TRANSCRIPTIONAL REGULATOR TRMBL2"/>
    <property type="match status" value="1"/>
</dbReference>
<organism evidence="2 3">
    <name type="scientific">Candidatus Uhrbacteria bacterium CG_4_9_14_0_2_um_filter_41_50</name>
    <dbReference type="NCBI Taxonomy" id="1975031"/>
    <lineage>
        <taxon>Bacteria</taxon>
        <taxon>Candidatus Uhriibacteriota</taxon>
    </lineage>
</organism>
<dbReference type="InterPro" id="IPR002831">
    <property type="entry name" value="Tscrpt_reg_TrmB_N"/>
</dbReference>
<dbReference type="EMBL" id="PFSI01000028">
    <property type="protein sequence ID" value="PJC24638.1"/>
    <property type="molecule type" value="Genomic_DNA"/>
</dbReference>
<dbReference type="AlphaFoldDB" id="A0A2M8EPH3"/>
<dbReference type="Proteomes" id="UP000230251">
    <property type="component" value="Unassembled WGS sequence"/>
</dbReference>
<dbReference type="PANTHER" id="PTHR34293:SF1">
    <property type="entry name" value="HTH-TYPE TRANSCRIPTIONAL REGULATOR TRMBL2"/>
    <property type="match status" value="1"/>
</dbReference>
<protein>
    <recommendedName>
        <fullName evidence="1">Transcription regulator TrmB N-terminal domain-containing protein</fullName>
    </recommendedName>
</protein>
<feature type="domain" description="Transcription regulator TrmB N-terminal" evidence="1">
    <location>
        <begin position="12"/>
        <end position="75"/>
    </location>
</feature>
<name>A0A2M8EPH3_9BACT</name>
<gene>
    <name evidence="2" type="ORF">CO057_01675</name>
</gene>
<accession>A0A2M8EPH3</accession>
<dbReference type="Gene3D" id="1.10.10.10">
    <property type="entry name" value="Winged helix-like DNA-binding domain superfamily/Winged helix DNA-binding domain"/>
    <property type="match status" value="1"/>
</dbReference>
<reference evidence="3" key="1">
    <citation type="submission" date="2017-09" db="EMBL/GenBank/DDBJ databases">
        <title>Depth-based differentiation of microbial function through sediment-hosted aquifers and enrichment of novel symbionts in the deep terrestrial subsurface.</title>
        <authorList>
            <person name="Probst A.J."/>
            <person name="Ladd B."/>
            <person name="Jarett J.K."/>
            <person name="Geller-Mcgrath D.E."/>
            <person name="Sieber C.M.K."/>
            <person name="Emerson J.B."/>
            <person name="Anantharaman K."/>
            <person name="Thomas B.C."/>
            <person name="Malmstrom R."/>
            <person name="Stieglmeier M."/>
            <person name="Klingl A."/>
            <person name="Woyke T."/>
            <person name="Ryan C.M."/>
            <person name="Banfield J.F."/>
        </authorList>
    </citation>
    <scope>NUCLEOTIDE SEQUENCE [LARGE SCALE GENOMIC DNA]</scope>
</reference>
<proteinExistence type="predicted"/>
<evidence type="ECO:0000313" key="2">
    <source>
        <dbReference type="EMBL" id="PJC24638.1"/>
    </source>
</evidence>
<dbReference type="Pfam" id="PF01978">
    <property type="entry name" value="TrmB"/>
    <property type="match status" value="1"/>
</dbReference>
<comment type="caution">
    <text evidence="2">The sequence shown here is derived from an EMBL/GenBank/DDBJ whole genome shotgun (WGS) entry which is preliminary data.</text>
</comment>
<dbReference type="InterPro" id="IPR036390">
    <property type="entry name" value="WH_DNA-bd_sf"/>
</dbReference>
<dbReference type="SUPFAM" id="SSF46785">
    <property type="entry name" value="Winged helix' DNA-binding domain"/>
    <property type="match status" value="1"/>
</dbReference>
<dbReference type="InterPro" id="IPR036388">
    <property type="entry name" value="WH-like_DNA-bd_sf"/>
</dbReference>
<evidence type="ECO:0000313" key="3">
    <source>
        <dbReference type="Proteomes" id="UP000230251"/>
    </source>
</evidence>